<gene>
    <name evidence="2" type="ORF">M419DRAFT_38506</name>
</gene>
<keyword evidence="1" id="KW-1133">Transmembrane helix</keyword>
<dbReference type="AlphaFoldDB" id="A0A024RZI3"/>
<keyword evidence="1" id="KW-0472">Membrane</keyword>
<dbReference type="Pfam" id="PF20246">
    <property type="entry name" value="DUF6601"/>
    <property type="match status" value="1"/>
</dbReference>
<dbReference type="EMBL" id="KI911162">
    <property type="protein sequence ID" value="ETR98498.1"/>
    <property type="molecule type" value="Genomic_DNA"/>
</dbReference>
<dbReference type="HOGENOM" id="CLU_043687_0_2_1"/>
<protein>
    <recommendedName>
        <fullName evidence="4">Subtilisin-like serine protease</fullName>
    </recommendedName>
</protein>
<evidence type="ECO:0008006" key="4">
    <source>
        <dbReference type="Google" id="ProtNLM"/>
    </source>
</evidence>
<dbReference type="KEGG" id="trr:M419DRAFT_38506"/>
<sequence length="357" mass="40868">MKQDHTQLPFTTRVLKEQSDPSDLLPASYHFYEQVISGRRRRRVADPSQNVAAFLDTELSLQQLESIDKHLWLAGAKRPPTQLHLQVAIGRNIVLADRIDLHLLWSGDGKLFVKPLSRFLLSPDFWQTHLTCHDYCSCSDRVGSVLSMESQPAMESRYPLPPPNTTCKERLRKVARGFLYTYACLISTESDFSIAIEKRLLPRETDDSPIKWAQWQRLVREIIAQHGSSKVHPRFVRAELRLSRINVIHRTKQFLFSEAYFGGWNNYSSFFRDNLAWIAAITAYLVLILTAMQVGLATERLQANTAFQQASYAFTLLAILGPVCMVSLVALRALIELIKDLRVIFRQEKKHVNTSTA</sequence>
<organism evidence="2 3">
    <name type="scientific">Hypocrea jecorina (strain ATCC 56765 / BCRC 32924 / NRRL 11460 / Rut C-30)</name>
    <name type="common">Trichoderma reesei</name>
    <dbReference type="NCBI Taxonomy" id="1344414"/>
    <lineage>
        <taxon>Eukaryota</taxon>
        <taxon>Fungi</taxon>
        <taxon>Dikarya</taxon>
        <taxon>Ascomycota</taxon>
        <taxon>Pezizomycotina</taxon>
        <taxon>Sordariomycetes</taxon>
        <taxon>Hypocreomycetidae</taxon>
        <taxon>Hypocreales</taxon>
        <taxon>Hypocreaceae</taxon>
        <taxon>Trichoderma</taxon>
    </lineage>
</organism>
<proteinExistence type="predicted"/>
<dbReference type="PANTHER" id="PTHR34414:SF1">
    <property type="entry name" value="SUBTILISIN-LIKE SERINE PROTEASE"/>
    <property type="match status" value="1"/>
</dbReference>
<accession>A0A024RZI3</accession>
<evidence type="ECO:0000313" key="3">
    <source>
        <dbReference type="Proteomes" id="UP000024376"/>
    </source>
</evidence>
<keyword evidence="1" id="KW-0812">Transmembrane</keyword>
<dbReference type="Proteomes" id="UP000024376">
    <property type="component" value="Unassembled WGS sequence"/>
</dbReference>
<evidence type="ECO:0000256" key="1">
    <source>
        <dbReference type="SAM" id="Phobius"/>
    </source>
</evidence>
<dbReference type="InterPro" id="IPR046536">
    <property type="entry name" value="DUF6601"/>
</dbReference>
<name>A0A024RZI3_HYPJR</name>
<evidence type="ECO:0000313" key="2">
    <source>
        <dbReference type="EMBL" id="ETR98498.1"/>
    </source>
</evidence>
<feature type="transmembrane region" description="Helical" evidence="1">
    <location>
        <begin position="310"/>
        <end position="335"/>
    </location>
</feature>
<feature type="transmembrane region" description="Helical" evidence="1">
    <location>
        <begin position="275"/>
        <end position="298"/>
    </location>
</feature>
<dbReference type="PANTHER" id="PTHR34414">
    <property type="entry name" value="HET DOMAIN-CONTAINING PROTEIN-RELATED"/>
    <property type="match status" value="1"/>
</dbReference>
<dbReference type="OrthoDB" id="5086500at2759"/>
<reference evidence="3" key="1">
    <citation type="journal article" date="2013" name="Ind. Biotechnol.">
        <title>Comparative genomics analysis of Trichoderma reesei strains.</title>
        <authorList>
            <person name="Koike H."/>
            <person name="Aerts A."/>
            <person name="LaButti K."/>
            <person name="Grigoriev I.V."/>
            <person name="Baker S.E."/>
        </authorList>
    </citation>
    <scope>NUCLEOTIDE SEQUENCE [LARGE SCALE GENOMIC DNA]</scope>
    <source>
        <strain evidence="3">ATCC 56765 / BCRC 32924 / NRRL 11460 / Rut C-30</strain>
    </source>
</reference>